<keyword evidence="3 14" id="KW-0436">Ligase</keyword>
<comment type="function">
    <text evidence="14">DNA ligase that seals nicks in double-stranded DNA during DNA replication, DNA recombination and DNA repair.</text>
</comment>
<comment type="caution">
    <text evidence="17">The sequence shown here is derived from an EMBL/GenBank/DDBJ whole genome shotgun (WGS) entry which is preliminary data.</text>
</comment>
<dbReference type="GO" id="GO:0051301">
    <property type="term" value="P:cell division"/>
    <property type="evidence" value="ECO:0007669"/>
    <property type="project" value="UniProtKB-KW"/>
</dbReference>
<feature type="binding site" evidence="14">
    <location>
        <position position="356"/>
    </location>
    <ligand>
        <name>ATP</name>
        <dbReference type="ChEBI" id="CHEBI:30616"/>
    </ligand>
</feature>
<evidence type="ECO:0000256" key="10">
    <source>
        <dbReference type="ARBA" id="ARBA00022842"/>
    </source>
</evidence>
<dbReference type="HAMAP" id="MF_00407">
    <property type="entry name" value="DNA_ligase"/>
    <property type="match status" value="1"/>
</dbReference>
<dbReference type="CDD" id="cd07901">
    <property type="entry name" value="Adenylation_DNA_ligase_Arch_LigB"/>
    <property type="match status" value="1"/>
</dbReference>
<evidence type="ECO:0000256" key="6">
    <source>
        <dbReference type="ARBA" id="ARBA00022723"/>
    </source>
</evidence>
<dbReference type="InterPro" id="IPR022865">
    <property type="entry name" value="DNA_ligae_ATP-dep_bac/arc"/>
</dbReference>
<evidence type="ECO:0000256" key="13">
    <source>
        <dbReference type="ARBA" id="ARBA00023306"/>
    </source>
</evidence>
<evidence type="ECO:0000256" key="11">
    <source>
        <dbReference type="ARBA" id="ARBA00023172"/>
    </source>
</evidence>
<dbReference type="InterPro" id="IPR012310">
    <property type="entry name" value="DNA_ligase_ATP-dep_cent"/>
</dbReference>
<dbReference type="InterPro" id="IPR012308">
    <property type="entry name" value="DNA_ligase_ATP-dep_N"/>
</dbReference>
<dbReference type="Gene3D" id="2.40.50.140">
    <property type="entry name" value="Nucleic acid-binding proteins"/>
    <property type="match status" value="1"/>
</dbReference>
<evidence type="ECO:0000256" key="14">
    <source>
        <dbReference type="HAMAP-Rule" id="MF_00407"/>
    </source>
</evidence>
<dbReference type="GO" id="GO:0071897">
    <property type="term" value="P:DNA biosynthetic process"/>
    <property type="evidence" value="ECO:0007669"/>
    <property type="project" value="InterPro"/>
</dbReference>
<comment type="similarity">
    <text evidence="1 14 15">Belongs to the ATP-dependent DNA ligase family.</text>
</comment>
<dbReference type="FunFam" id="2.40.50.140:FF:000062">
    <property type="entry name" value="DNA ligase"/>
    <property type="match status" value="1"/>
</dbReference>
<feature type="binding site" evidence="14">
    <location>
        <position position="434"/>
    </location>
    <ligand>
        <name>ATP</name>
        <dbReference type="ChEBI" id="CHEBI:30616"/>
    </ligand>
</feature>
<dbReference type="PANTHER" id="PTHR45674">
    <property type="entry name" value="DNA LIGASE 1/3 FAMILY MEMBER"/>
    <property type="match status" value="1"/>
</dbReference>
<dbReference type="InterPro" id="IPR036599">
    <property type="entry name" value="DNA_ligase_N_sf"/>
</dbReference>
<feature type="binding site" evidence="14">
    <location>
        <position position="265"/>
    </location>
    <ligand>
        <name>ATP</name>
        <dbReference type="ChEBI" id="CHEBI:30616"/>
    </ligand>
</feature>
<evidence type="ECO:0000256" key="2">
    <source>
        <dbReference type="ARBA" id="ARBA00013308"/>
    </source>
</evidence>
<dbReference type="SUPFAM" id="SSF117018">
    <property type="entry name" value="ATP-dependent DNA ligase DNA-binding domain"/>
    <property type="match status" value="1"/>
</dbReference>
<dbReference type="Pfam" id="PF01068">
    <property type="entry name" value="DNA_ligase_A_M"/>
    <property type="match status" value="1"/>
</dbReference>
<keyword evidence="8 14" id="KW-0227">DNA damage</keyword>
<dbReference type="InterPro" id="IPR050191">
    <property type="entry name" value="ATP-dep_DNA_ligase"/>
</dbReference>
<keyword evidence="4 14" id="KW-0132">Cell division</keyword>
<keyword evidence="11 14" id="KW-0233">DNA recombination</keyword>
<dbReference type="PANTHER" id="PTHR45674:SF4">
    <property type="entry name" value="DNA LIGASE 1"/>
    <property type="match status" value="1"/>
</dbReference>
<keyword evidence="10 14" id="KW-0460">Magnesium</keyword>
<keyword evidence="13 14" id="KW-0131">Cell cycle</keyword>
<keyword evidence="9 14" id="KW-0067">ATP-binding</keyword>
<protein>
    <recommendedName>
        <fullName evidence="2 14">DNA ligase</fullName>
        <ecNumber evidence="14">6.5.1.1</ecNumber>
    </recommendedName>
    <alternativeName>
        <fullName evidence="14">Polydeoxyribonucleotide synthase [ATP]</fullName>
    </alternativeName>
</protein>
<keyword evidence="12 14" id="KW-0234">DNA repair</keyword>
<dbReference type="InterPro" id="IPR000977">
    <property type="entry name" value="DNA_ligase_ATP-dep"/>
</dbReference>
<dbReference type="GO" id="GO:0006281">
    <property type="term" value="P:DNA repair"/>
    <property type="evidence" value="ECO:0007669"/>
    <property type="project" value="UniProtKB-UniRule"/>
</dbReference>
<organism evidence="17">
    <name type="scientific">Thermofilum adornatum</name>
    <dbReference type="NCBI Taxonomy" id="1365176"/>
    <lineage>
        <taxon>Archaea</taxon>
        <taxon>Thermoproteota</taxon>
        <taxon>Thermoprotei</taxon>
        <taxon>Thermofilales</taxon>
        <taxon>Thermofilaceae</taxon>
        <taxon>Thermofilum</taxon>
    </lineage>
</organism>
<dbReference type="Gene3D" id="1.10.3260.10">
    <property type="entry name" value="DNA ligase, ATP-dependent, N-terminal domain"/>
    <property type="match status" value="1"/>
</dbReference>
<evidence type="ECO:0000256" key="4">
    <source>
        <dbReference type="ARBA" id="ARBA00022618"/>
    </source>
</evidence>
<evidence type="ECO:0000256" key="9">
    <source>
        <dbReference type="ARBA" id="ARBA00022840"/>
    </source>
</evidence>
<evidence type="ECO:0000256" key="1">
    <source>
        <dbReference type="ARBA" id="ARBA00007572"/>
    </source>
</evidence>
<evidence type="ECO:0000256" key="8">
    <source>
        <dbReference type="ARBA" id="ARBA00022763"/>
    </source>
</evidence>
<feature type="binding site" evidence="14">
    <location>
        <position position="272"/>
    </location>
    <ligand>
        <name>ATP</name>
        <dbReference type="ChEBI" id="CHEBI:30616"/>
    </ligand>
</feature>
<dbReference type="Pfam" id="PF04679">
    <property type="entry name" value="DNA_ligase_A_C"/>
    <property type="match status" value="1"/>
</dbReference>
<reference evidence="17" key="1">
    <citation type="journal article" date="2020" name="mSystems">
        <title>Genome- and Community-Level Interaction Insights into Carbon Utilization and Element Cycling Functions of Hydrothermarchaeota in Hydrothermal Sediment.</title>
        <authorList>
            <person name="Zhou Z."/>
            <person name="Liu Y."/>
            <person name="Xu W."/>
            <person name="Pan J."/>
            <person name="Luo Z.H."/>
            <person name="Li M."/>
        </authorList>
    </citation>
    <scope>NUCLEOTIDE SEQUENCE [LARGE SCALE GENOMIC DNA]</scope>
    <source>
        <strain evidence="17">SpSt-116</strain>
    </source>
</reference>
<dbReference type="GO" id="GO:0006310">
    <property type="term" value="P:DNA recombination"/>
    <property type="evidence" value="ECO:0007669"/>
    <property type="project" value="UniProtKB-UniRule"/>
</dbReference>
<evidence type="ECO:0000256" key="12">
    <source>
        <dbReference type="ARBA" id="ARBA00023204"/>
    </source>
</evidence>
<comment type="cofactor">
    <cofactor evidence="14">
        <name>Mg(2+)</name>
        <dbReference type="ChEBI" id="CHEBI:18420"/>
    </cofactor>
</comment>
<keyword evidence="6 14" id="KW-0479">Metal-binding</keyword>
<dbReference type="Pfam" id="PF04675">
    <property type="entry name" value="DNA_ligase_A_N"/>
    <property type="match status" value="1"/>
</dbReference>
<dbReference type="GO" id="GO:0003677">
    <property type="term" value="F:DNA binding"/>
    <property type="evidence" value="ECO:0007669"/>
    <property type="project" value="InterPro"/>
</dbReference>
<dbReference type="AlphaFoldDB" id="A0A7C1CCU0"/>
<name>A0A7C1CCU0_9CREN</name>
<proteinExistence type="inferred from homology"/>
<dbReference type="PROSITE" id="PS00697">
    <property type="entry name" value="DNA_LIGASE_A1"/>
    <property type="match status" value="1"/>
</dbReference>
<gene>
    <name evidence="14" type="primary">lig</name>
    <name evidence="17" type="ORF">ENN26_00800</name>
</gene>
<dbReference type="InterPro" id="IPR012340">
    <property type="entry name" value="NA-bd_OB-fold"/>
</dbReference>
<dbReference type="InterPro" id="IPR012309">
    <property type="entry name" value="DNA_ligase_ATP-dep_C"/>
</dbReference>
<feature type="binding site" evidence="14">
    <location>
        <position position="440"/>
    </location>
    <ligand>
        <name>ATP</name>
        <dbReference type="ChEBI" id="CHEBI:30616"/>
    </ligand>
</feature>
<dbReference type="NCBIfam" id="TIGR00574">
    <property type="entry name" value="dnl1"/>
    <property type="match status" value="1"/>
</dbReference>
<keyword evidence="7 14" id="KW-0547">Nucleotide-binding</keyword>
<dbReference type="InterPro" id="IPR016059">
    <property type="entry name" value="DNA_ligase_ATP-dep_CS"/>
</dbReference>
<dbReference type="GO" id="GO:0003910">
    <property type="term" value="F:DNA ligase (ATP) activity"/>
    <property type="evidence" value="ECO:0007669"/>
    <property type="project" value="UniProtKB-UniRule"/>
</dbReference>
<dbReference type="Gene3D" id="3.30.470.30">
    <property type="entry name" value="DNA ligase/mRNA capping enzyme"/>
    <property type="match status" value="1"/>
</dbReference>
<dbReference type="CDD" id="cd07969">
    <property type="entry name" value="OBF_DNA_ligase_I"/>
    <property type="match status" value="1"/>
</dbReference>
<dbReference type="GO" id="GO:0006273">
    <property type="term" value="P:lagging strand elongation"/>
    <property type="evidence" value="ECO:0007669"/>
    <property type="project" value="TreeGrafter"/>
</dbReference>
<evidence type="ECO:0000256" key="15">
    <source>
        <dbReference type="RuleBase" id="RU004196"/>
    </source>
</evidence>
<comment type="catalytic activity">
    <reaction evidence="14">
        <text>ATP + (deoxyribonucleotide)n-3'-hydroxyl + 5'-phospho-(deoxyribonucleotide)m = (deoxyribonucleotide)n+m + AMP + diphosphate.</text>
        <dbReference type="EC" id="6.5.1.1"/>
    </reaction>
</comment>
<dbReference type="SUPFAM" id="SSF50249">
    <property type="entry name" value="Nucleic acid-binding proteins"/>
    <property type="match status" value="1"/>
</dbReference>
<evidence type="ECO:0000259" key="16">
    <source>
        <dbReference type="PROSITE" id="PS50160"/>
    </source>
</evidence>
<evidence type="ECO:0000256" key="5">
    <source>
        <dbReference type="ARBA" id="ARBA00022705"/>
    </source>
</evidence>
<dbReference type="EMBL" id="DSAY01000014">
    <property type="protein sequence ID" value="HDP14301.1"/>
    <property type="molecule type" value="Genomic_DNA"/>
</dbReference>
<feature type="active site" description="N6-AMP-lysine intermediate" evidence="14">
    <location>
        <position position="267"/>
    </location>
</feature>
<dbReference type="GO" id="GO:0046872">
    <property type="term" value="F:metal ion binding"/>
    <property type="evidence" value="ECO:0007669"/>
    <property type="project" value="UniProtKB-KW"/>
</dbReference>
<evidence type="ECO:0000256" key="7">
    <source>
        <dbReference type="ARBA" id="ARBA00022741"/>
    </source>
</evidence>
<evidence type="ECO:0000256" key="3">
    <source>
        <dbReference type="ARBA" id="ARBA00022598"/>
    </source>
</evidence>
<dbReference type="FunFam" id="3.30.470.30:FF:000012">
    <property type="entry name" value="Probable DNA ligase"/>
    <property type="match status" value="1"/>
</dbReference>
<sequence>MSQTGEDLPYSVLADFYEKIESITSRIAMTDYLVALFKKTPPSIIDRVIYLTQGQLRPDYEGVELGVAEKLALRALARATGRHVKDVEDMYKQTGDIGLLAEKLMSTSRTGGLLDFIGTMEPKKELTVSQVYNALLRIAQATGEGAQETKINTLVSLLKDAKPKEARYILRTVLGRLRLGIADMTILDALAIAFTGSKNARDIVEKAYTKHPDLGYIAKLLASQGIDAVASLKIEVGVPILPMLAERLSDPDEILQKLGGKCLAEYKYDGERVQAHKKGEKVWLFSRRLENITHHYPDVVEYMKQLKADEAIVEGEIVAYNPDTGEMLPFQELMHRRRKYDVDKAMKEYPVRVYLFDIIYLSGQELIDEPLPDRRQNLEKIVPEGQENLLLSSAKIIDNSKDLLHFFEQAISDGCEGIMCKSIGSDSVYQMGARGWLWIKFKRDYRLEMTDTVDLVVVGAFKGRGKRAGTYGALLMAAYDPETDTFKTVCKVGSGFTDEDLANLPKMLEPYVLPHRHPRVFSKMEADVWFVPAIVLEIIGAEITLSPLHTCALNKIEEGVGLAIRFPRFTGRYRFDKKPEHATTEAELIEMYKSQRKTIIQQS</sequence>
<dbReference type="FunFam" id="1.10.3260.10:FF:000007">
    <property type="entry name" value="DNA ligase"/>
    <property type="match status" value="1"/>
</dbReference>
<feature type="binding site" evidence="14">
    <location>
        <position position="316"/>
    </location>
    <ligand>
        <name>ATP</name>
        <dbReference type="ChEBI" id="CHEBI:30616"/>
    </ligand>
</feature>
<dbReference type="PROSITE" id="PS50160">
    <property type="entry name" value="DNA_LIGASE_A3"/>
    <property type="match status" value="1"/>
</dbReference>
<dbReference type="EC" id="6.5.1.1" evidence="14"/>
<feature type="domain" description="ATP-dependent DNA ligase family profile" evidence="16">
    <location>
        <begin position="344"/>
        <end position="480"/>
    </location>
</feature>
<dbReference type="SUPFAM" id="SSF56091">
    <property type="entry name" value="DNA ligase/mRNA capping enzyme, catalytic domain"/>
    <property type="match status" value="1"/>
</dbReference>
<feature type="binding site" evidence="14">
    <location>
        <position position="287"/>
    </location>
    <ligand>
        <name>ATP</name>
        <dbReference type="ChEBI" id="CHEBI:30616"/>
    </ligand>
</feature>
<dbReference type="GO" id="GO:0005524">
    <property type="term" value="F:ATP binding"/>
    <property type="evidence" value="ECO:0007669"/>
    <property type="project" value="UniProtKB-UniRule"/>
</dbReference>
<evidence type="ECO:0000313" key="17">
    <source>
        <dbReference type="EMBL" id="HDP14301.1"/>
    </source>
</evidence>
<keyword evidence="5 14" id="KW-0235">DNA replication</keyword>
<accession>A0A7C1CCU0</accession>